<proteinExistence type="predicted"/>
<feature type="non-terminal residue" evidence="2">
    <location>
        <position position="107"/>
    </location>
</feature>
<name>S8BRI9_9LAMI</name>
<feature type="non-terminal residue" evidence="2">
    <location>
        <position position="1"/>
    </location>
</feature>
<keyword evidence="1" id="KW-0732">Signal</keyword>
<accession>S8BRI9</accession>
<dbReference type="AlphaFoldDB" id="S8BRI9"/>
<evidence type="ECO:0000256" key="1">
    <source>
        <dbReference type="ARBA" id="ARBA00022729"/>
    </source>
</evidence>
<dbReference type="PROSITE" id="PS51450">
    <property type="entry name" value="LRR"/>
    <property type="match status" value="1"/>
</dbReference>
<dbReference type="Pfam" id="PF13855">
    <property type="entry name" value="LRR_8"/>
    <property type="match status" value="1"/>
</dbReference>
<gene>
    <name evidence="2" type="ORF">M569_17575</name>
</gene>
<comment type="caution">
    <text evidence="2">The sequence shown here is derived from an EMBL/GenBank/DDBJ whole genome shotgun (WGS) entry which is preliminary data.</text>
</comment>
<dbReference type="Proteomes" id="UP000015453">
    <property type="component" value="Unassembled WGS sequence"/>
</dbReference>
<dbReference type="Gene3D" id="3.80.10.10">
    <property type="entry name" value="Ribonuclease Inhibitor"/>
    <property type="match status" value="1"/>
</dbReference>
<evidence type="ECO:0000313" key="3">
    <source>
        <dbReference type="Proteomes" id="UP000015453"/>
    </source>
</evidence>
<dbReference type="PANTHER" id="PTHR24373:SF275">
    <property type="entry name" value="TIR DOMAIN-CONTAINING PROTEIN"/>
    <property type="match status" value="1"/>
</dbReference>
<organism evidence="2 3">
    <name type="scientific">Genlisea aurea</name>
    <dbReference type="NCBI Taxonomy" id="192259"/>
    <lineage>
        <taxon>Eukaryota</taxon>
        <taxon>Viridiplantae</taxon>
        <taxon>Streptophyta</taxon>
        <taxon>Embryophyta</taxon>
        <taxon>Tracheophyta</taxon>
        <taxon>Spermatophyta</taxon>
        <taxon>Magnoliopsida</taxon>
        <taxon>eudicotyledons</taxon>
        <taxon>Gunneridae</taxon>
        <taxon>Pentapetalae</taxon>
        <taxon>asterids</taxon>
        <taxon>lamiids</taxon>
        <taxon>Lamiales</taxon>
        <taxon>Lentibulariaceae</taxon>
        <taxon>Genlisea</taxon>
    </lineage>
</organism>
<dbReference type="InterPro" id="IPR032675">
    <property type="entry name" value="LRR_dom_sf"/>
</dbReference>
<dbReference type="InterPro" id="IPR050328">
    <property type="entry name" value="Dev_Immune_Receptor"/>
</dbReference>
<protein>
    <submittedName>
        <fullName evidence="2">Uncharacterized protein</fullName>
    </submittedName>
</protein>
<dbReference type="EMBL" id="AUSU01010455">
    <property type="protein sequence ID" value="EPS57245.1"/>
    <property type="molecule type" value="Genomic_DNA"/>
</dbReference>
<dbReference type="SUPFAM" id="SSF52058">
    <property type="entry name" value="L domain-like"/>
    <property type="match status" value="1"/>
</dbReference>
<dbReference type="OrthoDB" id="1600340at2759"/>
<reference evidence="2 3" key="1">
    <citation type="journal article" date="2013" name="BMC Genomics">
        <title>The miniature genome of a carnivorous plant Genlisea aurea contains a low number of genes and short non-coding sequences.</title>
        <authorList>
            <person name="Leushkin E.V."/>
            <person name="Sutormin R.A."/>
            <person name="Nabieva E.R."/>
            <person name="Penin A.A."/>
            <person name="Kondrashov A.S."/>
            <person name="Logacheva M.D."/>
        </authorList>
    </citation>
    <scope>NUCLEOTIDE SEQUENCE [LARGE SCALE GENOMIC DNA]</scope>
</reference>
<dbReference type="PANTHER" id="PTHR24373">
    <property type="entry name" value="SLIT RELATED LEUCINE-RICH REPEAT NEURONAL PROTEIN"/>
    <property type="match status" value="1"/>
</dbReference>
<keyword evidence="3" id="KW-1185">Reference proteome</keyword>
<evidence type="ECO:0000313" key="2">
    <source>
        <dbReference type="EMBL" id="EPS57245.1"/>
    </source>
</evidence>
<dbReference type="InterPro" id="IPR001611">
    <property type="entry name" value="Leu-rich_rpt"/>
</dbReference>
<sequence>LRGHYVSEIPSRLFSHLFKLEQLAFKHSDLVIDNSLVIDKEAFFGLANLISLDLSGNDIKHLDPVTFVHTPKLKELNLMYTSLNIDKEFFSHLTNLKKIRISSYRLS</sequence>